<dbReference type="Pfam" id="PF25975">
    <property type="entry name" value="CzcB_C"/>
    <property type="match status" value="1"/>
</dbReference>
<dbReference type="Gene3D" id="6.10.140.730">
    <property type="match status" value="1"/>
</dbReference>
<dbReference type="InterPro" id="IPR051909">
    <property type="entry name" value="MFP_Cation_Efflux"/>
</dbReference>
<evidence type="ECO:0000313" key="9">
    <source>
        <dbReference type="EMBL" id="MCP9200186.1"/>
    </source>
</evidence>
<dbReference type="SUPFAM" id="SSF111369">
    <property type="entry name" value="HlyD-like secretion proteins"/>
    <property type="match status" value="1"/>
</dbReference>
<accession>A0A9X2RCI8</accession>
<dbReference type="AlphaFoldDB" id="A0A9X2RCI8"/>
<keyword evidence="2" id="KW-0813">Transport</keyword>
<feature type="domain" description="Heavy metal binding" evidence="4">
    <location>
        <begin position="54"/>
        <end position="80"/>
    </location>
</feature>
<feature type="domain" description="CzcB-like C-terminal circularly permuted SH3-like" evidence="8">
    <location>
        <begin position="340"/>
        <end position="402"/>
    </location>
</feature>
<dbReference type="Proteomes" id="UP001155280">
    <property type="component" value="Unassembled WGS sequence"/>
</dbReference>
<dbReference type="GO" id="GO:0030288">
    <property type="term" value="C:outer membrane-bounded periplasmic space"/>
    <property type="evidence" value="ECO:0007669"/>
    <property type="project" value="TreeGrafter"/>
</dbReference>
<evidence type="ECO:0000259" key="7">
    <source>
        <dbReference type="Pfam" id="PF25954"/>
    </source>
</evidence>
<dbReference type="Pfam" id="PF25919">
    <property type="entry name" value="BSH_CusB"/>
    <property type="match status" value="1"/>
</dbReference>
<dbReference type="InterPro" id="IPR058791">
    <property type="entry name" value="3HB_CusB"/>
</dbReference>
<comment type="caution">
    <text evidence="9">The sequence shown here is derived from an EMBL/GenBank/DDBJ whole genome shotgun (WGS) entry which is preliminary data.</text>
</comment>
<evidence type="ECO:0000259" key="4">
    <source>
        <dbReference type="Pfam" id="PF19335"/>
    </source>
</evidence>
<feature type="domain" description="DUF3347" evidence="3">
    <location>
        <begin position="466"/>
        <end position="558"/>
    </location>
</feature>
<sequence>MKKNLIFIGLALVVGLLGGWLIFGGSGNDEQAIKDLSDMSDSHDHSGESAEQMWTCSMHPQIMQPEPGDCPICGMDLIPAEAGADGLSADEIKMTENAMALANIQTSVVGQGQMGSGTLKLSGKIKPNEESNAVQVTYFGGRIENLYVNTTGERVGAGQRLATIYSPELVSAQQELLTAASLKESQPALYKAVRNKLKLWKLSEKQINAIETAGKVQENFPVYATVSGTVTHKMVEEGDYVKQGQPLYKIANLNTVWAEFDAYENQIASLKVGQTIKVTTNAYRNEVFDAKVSFIDPLLNSSTRTVVVRAVLNNKNDLFKPGMFVEGKIEGAQESTLSKITVPATAVMWTGERSVVYVKTNPNEAIFEMREVLLGNANGDTYTIIEGLQNGDEVVTNGTFTVDAAAQLQGKKSMMNTAGGKTMTGHEGHLGMQGNNSGDSKGNTDHSEMKERIAVSNKFQGQLKQVFEDYILLKDALVNDDAKNAQQAGKQIIRSLKNVDMKLLSDEKAHNHWMTIQKELNTSANAISSNTDISKQRGHFKHLSAHMISSVQLFGVNENVYIQFCPMADNNKGAYWISLEEEVRNPYYGEAMLTCGEVRDTLK</sequence>
<dbReference type="PANTHER" id="PTHR30097:SF4">
    <property type="entry name" value="SLR6042 PROTEIN"/>
    <property type="match status" value="1"/>
</dbReference>
<dbReference type="EMBL" id="JANCNS010000002">
    <property type="protein sequence ID" value="MCP9200186.1"/>
    <property type="molecule type" value="Genomic_DNA"/>
</dbReference>
<dbReference type="GO" id="GO:0060003">
    <property type="term" value="P:copper ion export"/>
    <property type="evidence" value="ECO:0007669"/>
    <property type="project" value="TreeGrafter"/>
</dbReference>
<dbReference type="GO" id="GO:0046914">
    <property type="term" value="F:transition metal ion binding"/>
    <property type="evidence" value="ECO:0007669"/>
    <property type="project" value="TreeGrafter"/>
</dbReference>
<protein>
    <submittedName>
        <fullName evidence="9">Efflux RND transporter periplasmic adaptor subunit</fullName>
    </submittedName>
</protein>
<gene>
    <name evidence="9" type="ORF">MKO06_09720</name>
</gene>
<dbReference type="InterPro" id="IPR058792">
    <property type="entry name" value="Beta-barrel_RND_2"/>
</dbReference>
<dbReference type="Pfam" id="PF11827">
    <property type="entry name" value="DUF3347"/>
    <property type="match status" value="1"/>
</dbReference>
<dbReference type="NCBIfam" id="TIGR01730">
    <property type="entry name" value="RND_mfp"/>
    <property type="match status" value="1"/>
</dbReference>
<reference evidence="9" key="1">
    <citation type="submission" date="2022-07" db="EMBL/GenBank/DDBJ databases">
        <title>Gramela sediminis sp. nov., isolated from deep-sea sediment of the Indian Ocean.</title>
        <authorList>
            <person name="Shi H."/>
        </authorList>
    </citation>
    <scope>NUCLEOTIDE SEQUENCE</scope>
    <source>
        <strain evidence="9">GC03-9</strain>
    </source>
</reference>
<dbReference type="GO" id="GO:0022857">
    <property type="term" value="F:transmembrane transporter activity"/>
    <property type="evidence" value="ECO:0007669"/>
    <property type="project" value="InterPro"/>
</dbReference>
<dbReference type="InterPro" id="IPR021782">
    <property type="entry name" value="DUF3347"/>
</dbReference>
<dbReference type="RefSeq" id="WP_241551984.1">
    <property type="nucleotide sequence ID" value="NZ_JANCNS010000002.1"/>
</dbReference>
<evidence type="ECO:0000313" key="10">
    <source>
        <dbReference type="Proteomes" id="UP001155280"/>
    </source>
</evidence>
<dbReference type="GO" id="GO:0016020">
    <property type="term" value="C:membrane"/>
    <property type="evidence" value="ECO:0007669"/>
    <property type="project" value="InterPro"/>
</dbReference>
<dbReference type="Pfam" id="PF25869">
    <property type="entry name" value="3HB_CusB"/>
    <property type="match status" value="1"/>
</dbReference>
<feature type="domain" description="CusB-like beta-barrel" evidence="7">
    <location>
        <begin position="255"/>
        <end position="331"/>
    </location>
</feature>
<evidence type="ECO:0000256" key="1">
    <source>
        <dbReference type="ARBA" id="ARBA00009477"/>
    </source>
</evidence>
<dbReference type="PANTHER" id="PTHR30097">
    <property type="entry name" value="CATION EFFLUX SYSTEM PROTEIN CUSB"/>
    <property type="match status" value="1"/>
</dbReference>
<dbReference type="Pfam" id="PF19335">
    <property type="entry name" value="HMBD"/>
    <property type="match status" value="1"/>
</dbReference>
<dbReference type="InterPro" id="IPR058790">
    <property type="entry name" value="BSH_CusB"/>
</dbReference>
<evidence type="ECO:0000259" key="8">
    <source>
        <dbReference type="Pfam" id="PF25975"/>
    </source>
</evidence>
<proteinExistence type="inferred from homology"/>
<comment type="similarity">
    <text evidence="1">Belongs to the membrane fusion protein (MFP) (TC 8.A.1) family.</text>
</comment>
<evidence type="ECO:0000259" key="3">
    <source>
        <dbReference type="Pfam" id="PF11827"/>
    </source>
</evidence>
<feature type="domain" description="CusB-like three alpha-helical bundle" evidence="5">
    <location>
        <begin position="168"/>
        <end position="218"/>
    </location>
</feature>
<evidence type="ECO:0000259" key="5">
    <source>
        <dbReference type="Pfam" id="PF25869"/>
    </source>
</evidence>
<name>A0A9X2RCI8_9FLAO</name>
<dbReference type="Gene3D" id="2.40.420.20">
    <property type="match status" value="1"/>
</dbReference>
<organism evidence="9 10">
    <name type="scientific">Christiangramia oceanisediminis</name>
    <dbReference type="NCBI Taxonomy" id="2920386"/>
    <lineage>
        <taxon>Bacteria</taxon>
        <taxon>Pseudomonadati</taxon>
        <taxon>Bacteroidota</taxon>
        <taxon>Flavobacteriia</taxon>
        <taxon>Flavobacteriales</taxon>
        <taxon>Flavobacteriaceae</taxon>
        <taxon>Christiangramia</taxon>
    </lineage>
</organism>
<dbReference type="Gene3D" id="2.40.30.170">
    <property type="match status" value="1"/>
</dbReference>
<dbReference type="InterPro" id="IPR045800">
    <property type="entry name" value="HMBD"/>
</dbReference>
<dbReference type="InterPro" id="IPR006143">
    <property type="entry name" value="RND_pump_MFP"/>
</dbReference>
<dbReference type="FunFam" id="2.40.30.170:FF:000010">
    <property type="entry name" value="Efflux RND transporter periplasmic adaptor subunit"/>
    <property type="match status" value="1"/>
</dbReference>
<dbReference type="GO" id="GO:0015679">
    <property type="term" value="P:plasma membrane copper ion transport"/>
    <property type="evidence" value="ECO:0007669"/>
    <property type="project" value="TreeGrafter"/>
</dbReference>
<evidence type="ECO:0000256" key="2">
    <source>
        <dbReference type="ARBA" id="ARBA00022448"/>
    </source>
</evidence>
<dbReference type="InterPro" id="IPR058649">
    <property type="entry name" value="CzcB_C"/>
</dbReference>
<keyword evidence="10" id="KW-1185">Reference proteome</keyword>
<feature type="domain" description="CusB-like barrel-sandwich hybrid" evidence="6">
    <location>
        <begin position="140"/>
        <end position="251"/>
    </location>
</feature>
<evidence type="ECO:0000259" key="6">
    <source>
        <dbReference type="Pfam" id="PF25919"/>
    </source>
</evidence>
<dbReference type="Pfam" id="PF25954">
    <property type="entry name" value="Beta-barrel_RND_2"/>
    <property type="match status" value="1"/>
</dbReference>